<proteinExistence type="predicted"/>
<evidence type="ECO:0000313" key="2">
    <source>
        <dbReference type="EMBL" id="GGI33161.1"/>
    </source>
</evidence>
<organism evidence="2 3">
    <name type="scientific">Bradyrhizobium guangdongense</name>
    <dbReference type="NCBI Taxonomy" id="1325090"/>
    <lineage>
        <taxon>Bacteria</taxon>
        <taxon>Pseudomonadati</taxon>
        <taxon>Pseudomonadota</taxon>
        <taxon>Alphaproteobacteria</taxon>
        <taxon>Hyphomicrobiales</taxon>
        <taxon>Nitrobacteraceae</taxon>
        <taxon>Bradyrhizobium</taxon>
    </lineage>
</organism>
<reference evidence="2" key="1">
    <citation type="journal article" date="2014" name="Int. J. Syst. Evol. Microbiol.">
        <title>Complete genome sequence of Corynebacterium casei LMG S-19264T (=DSM 44701T), isolated from a smear-ripened cheese.</title>
        <authorList>
            <consortium name="US DOE Joint Genome Institute (JGI-PGF)"/>
            <person name="Walter F."/>
            <person name="Albersmeier A."/>
            <person name="Kalinowski J."/>
            <person name="Ruckert C."/>
        </authorList>
    </citation>
    <scope>NUCLEOTIDE SEQUENCE</scope>
    <source>
        <strain evidence="2">CGMCC 1.15034</strain>
    </source>
</reference>
<feature type="domain" description="PilZ" evidence="1">
    <location>
        <begin position="5"/>
        <end position="88"/>
    </location>
</feature>
<comment type="caution">
    <text evidence="2">The sequence shown here is derived from an EMBL/GenBank/DDBJ whole genome shotgun (WGS) entry which is preliminary data.</text>
</comment>
<sequence>MIPNKRGARRVPFARPFTANIMAIDGTWRRGCTVKDVSDTGARLIVDASDHGLPLKEFFLVLSATGLAYRRCEVAWVNGAEVGVTFLKQANLRLNRASVPH</sequence>
<dbReference type="GO" id="GO:0035438">
    <property type="term" value="F:cyclic-di-GMP binding"/>
    <property type="evidence" value="ECO:0007669"/>
    <property type="project" value="InterPro"/>
</dbReference>
<protein>
    <submittedName>
        <fullName evidence="2">Pilus assembly protein PilZ</fullName>
    </submittedName>
</protein>
<evidence type="ECO:0000313" key="3">
    <source>
        <dbReference type="Proteomes" id="UP000625079"/>
    </source>
</evidence>
<evidence type="ECO:0000259" key="1">
    <source>
        <dbReference type="Pfam" id="PF07238"/>
    </source>
</evidence>
<dbReference type="Proteomes" id="UP000625079">
    <property type="component" value="Unassembled WGS sequence"/>
</dbReference>
<accession>A0AA87WF32</accession>
<dbReference type="SUPFAM" id="SSF141371">
    <property type="entry name" value="PilZ domain-like"/>
    <property type="match status" value="1"/>
</dbReference>
<dbReference type="AlphaFoldDB" id="A0AA87WF32"/>
<gene>
    <name evidence="2" type="ORF">GCM10010987_73000</name>
</gene>
<dbReference type="EMBL" id="BMHC01000029">
    <property type="protein sequence ID" value="GGI33161.1"/>
    <property type="molecule type" value="Genomic_DNA"/>
</dbReference>
<dbReference type="Pfam" id="PF07238">
    <property type="entry name" value="PilZ"/>
    <property type="match status" value="1"/>
</dbReference>
<dbReference type="InterPro" id="IPR009875">
    <property type="entry name" value="PilZ_domain"/>
</dbReference>
<reference evidence="2" key="2">
    <citation type="submission" date="2022-12" db="EMBL/GenBank/DDBJ databases">
        <authorList>
            <person name="Sun Q."/>
            <person name="Zhou Y."/>
        </authorList>
    </citation>
    <scope>NUCLEOTIDE SEQUENCE</scope>
    <source>
        <strain evidence="2">CGMCC 1.15034</strain>
    </source>
</reference>
<name>A0AA87WF32_9BRAD</name>